<dbReference type="GO" id="GO:0046872">
    <property type="term" value="F:metal ion binding"/>
    <property type="evidence" value="ECO:0007669"/>
    <property type="project" value="UniProtKB-KW"/>
</dbReference>
<dbReference type="GO" id="GO:0051539">
    <property type="term" value="F:4 iron, 4 sulfur cluster binding"/>
    <property type="evidence" value="ECO:0007669"/>
    <property type="project" value="UniProtKB-KW"/>
</dbReference>
<proteinExistence type="predicted"/>
<dbReference type="PANTHER" id="PTHR43177">
    <property type="entry name" value="PROTEIN NRFC"/>
    <property type="match status" value="1"/>
</dbReference>
<dbReference type="AlphaFoldDB" id="A0A447UVU6"/>
<keyword evidence="3" id="KW-0408">Iron</keyword>
<dbReference type="Pfam" id="PF13247">
    <property type="entry name" value="Fer4_11"/>
    <property type="match status" value="1"/>
</dbReference>
<dbReference type="PROSITE" id="PS51379">
    <property type="entry name" value="4FE4S_FER_2"/>
    <property type="match status" value="1"/>
</dbReference>
<dbReference type="PROSITE" id="PS00198">
    <property type="entry name" value="4FE4S_FER_1"/>
    <property type="match status" value="1"/>
</dbReference>
<evidence type="ECO:0000256" key="1">
    <source>
        <dbReference type="ARBA" id="ARBA00022485"/>
    </source>
</evidence>
<evidence type="ECO:0000256" key="2">
    <source>
        <dbReference type="ARBA" id="ARBA00022723"/>
    </source>
</evidence>
<dbReference type="Proteomes" id="UP000270272">
    <property type="component" value="Chromosome"/>
</dbReference>
<evidence type="ECO:0000313" key="7">
    <source>
        <dbReference type="Proteomes" id="UP000270272"/>
    </source>
</evidence>
<protein>
    <submittedName>
        <fullName evidence="6">Oxidoreductase Fe-S subunit</fullName>
    </submittedName>
</protein>
<evidence type="ECO:0000259" key="5">
    <source>
        <dbReference type="PROSITE" id="PS51379"/>
    </source>
</evidence>
<keyword evidence="2" id="KW-0479">Metal-binding</keyword>
<gene>
    <name evidence="6" type="primary">dmsB_2</name>
    <name evidence="6" type="ORF">NCTC11075_05676</name>
</gene>
<organism evidence="6 7">
    <name type="scientific">Citrobacter koseri</name>
    <name type="common">Citrobacter diversus</name>
    <dbReference type="NCBI Taxonomy" id="545"/>
    <lineage>
        <taxon>Bacteria</taxon>
        <taxon>Pseudomonadati</taxon>
        <taxon>Pseudomonadota</taxon>
        <taxon>Gammaproteobacteria</taxon>
        <taxon>Enterobacterales</taxon>
        <taxon>Enterobacteriaceae</taxon>
        <taxon>Citrobacter</taxon>
    </lineage>
</organism>
<feature type="domain" description="4Fe-4S ferredoxin-type" evidence="5">
    <location>
        <begin position="1"/>
        <end position="28"/>
    </location>
</feature>
<dbReference type="SUPFAM" id="SSF54862">
    <property type="entry name" value="4Fe-4S ferredoxins"/>
    <property type="match status" value="1"/>
</dbReference>
<keyword evidence="4" id="KW-0411">Iron-sulfur</keyword>
<dbReference type="InterPro" id="IPR017900">
    <property type="entry name" value="4Fe4S_Fe_S_CS"/>
</dbReference>
<accession>A0A447UVU6</accession>
<sequence length="106" mass="12134">MRVDESRCIGCSYCIGACPYQVRYLNPQTKVADKCDFCAESRLAKGFPPICVNACPEHALIFGREDSPEIQTWLKENKFYQHQLAGAGKPHLYRRFGQHLIKKENV</sequence>
<dbReference type="Gene3D" id="3.30.70.20">
    <property type="match status" value="2"/>
</dbReference>
<dbReference type="InterPro" id="IPR017896">
    <property type="entry name" value="4Fe4S_Fe-S-bd"/>
</dbReference>
<evidence type="ECO:0000256" key="4">
    <source>
        <dbReference type="ARBA" id="ARBA00023014"/>
    </source>
</evidence>
<dbReference type="InterPro" id="IPR050954">
    <property type="entry name" value="ET_IronSulfur_Cluster-Binding"/>
</dbReference>
<dbReference type="PANTHER" id="PTHR43177:SF3">
    <property type="entry name" value="PROTEIN NRFC HOMOLOG"/>
    <property type="match status" value="1"/>
</dbReference>
<keyword evidence="1" id="KW-0004">4Fe-4S</keyword>
<evidence type="ECO:0000256" key="3">
    <source>
        <dbReference type="ARBA" id="ARBA00023004"/>
    </source>
</evidence>
<reference evidence="6 7" key="1">
    <citation type="submission" date="2018-12" db="EMBL/GenBank/DDBJ databases">
        <authorList>
            <consortium name="Pathogen Informatics"/>
        </authorList>
    </citation>
    <scope>NUCLEOTIDE SEQUENCE [LARGE SCALE GENOMIC DNA]</scope>
    <source>
        <strain evidence="6 7">NCTC11075</strain>
    </source>
</reference>
<name>A0A447UVU6_CITKO</name>
<evidence type="ECO:0000313" key="6">
    <source>
        <dbReference type="EMBL" id="VEB94745.1"/>
    </source>
</evidence>
<dbReference type="EMBL" id="LR134204">
    <property type="protein sequence ID" value="VEB94745.1"/>
    <property type="molecule type" value="Genomic_DNA"/>
</dbReference>